<dbReference type="EMBL" id="BARU01038361">
    <property type="protein sequence ID" value="GAH83843.1"/>
    <property type="molecule type" value="Genomic_DNA"/>
</dbReference>
<evidence type="ECO:0000313" key="1">
    <source>
        <dbReference type="EMBL" id="GAH83843.1"/>
    </source>
</evidence>
<proteinExistence type="predicted"/>
<comment type="caution">
    <text evidence="1">The sequence shown here is derived from an EMBL/GenBank/DDBJ whole genome shotgun (WGS) entry which is preliminary data.</text>
</comment>
<dbReference type="InterPro" id="IPR036619">
    <property type="entry name" value="NinB_sf"/>
</dbReference>
<dbReference type="Gene3D" id="1.10.3790.10">
    <property type="entry name" value="NinB"/>
    <property type="match status" value="1"/>
</dbReference>
<reference evidence="1" key="1">
    <citation type="journal article" date="2014" name="Front. Microbiol.">
        <title>High frequency of phylogenetically diverse reductive dehalogenase-homologous genes in deep subseafloor sedimentary metagenomes.</title>
        <authorList>
            <person name="Kawai M."/>
            <person name="Futagami T."/>
            <person name="Toyoda A."/>
            <person name="Takaki Y."/>
            <person name="Nishi S."/>
            <person name="Hori S."/>
            <person name="Arai W."/>
            <person name="Tsubouchi T."/>
            <person name="Morono Y."/>
            <person name="Uchiyama I."/>
            <person name="Ito T."/>
            <person name="Fujiyama A."/>
            <person name="Inagaki F."/>
            <person name="Takami H."/>
        </authorList>
    </citation>
    <scope>NUCLEOTIDE SEQUENCE</scope>
    <source>
        <strain evidence="1">Expedition CK06-06</strain>
    </source>
</reference>
<dbReference type="AlphaFoldDB" id="X1KP87"/>
<protein>
    <submittedName>
        <fullName evidence="1">Uncharacterized protein</fullName>
    </submittedName>
</protein>
<accession>X1KP87</accession>
<gene>
    <name evidence="1" type="ORF">S03H2_59644</name>
</gene>
<sequence length="156" mass="18057">MKQETFVLFDADIRYNLINHLADLPLDGKVQVIIRQTGTKSARQRGYQHGVVYPAIVKSGFGGEHEADEVVLDLACKFRWALPIMIRDDDYFAEAYLLYSQKYKADPTRMRWWVKTNVHTEELTVPQMAEYLTAIIHYYTQHGVTIPEPGEDVLHD</sequence>
<name>X1KP87_9ZZZZ</name>
<organism evidence="1">
    <name type="scientific">marine sediment metagenome</name>
    <dbReference type="NCBI Taxonomy" id="412755"/>
    <lineage>
        <taxon>unclassified sequences</taxon>
        <taxon>metagenomes</taxon>
        <taxon>ecological metagenomes</taxon>
    </lineage>
</organism>